<keyword evidence="2" id="KW-0645">Protease</keyword>
<keyword evidence="2" id="KW-0378">Hydrolase</keyword>
<dbReference type="EMBL" id="FNDJ01000006">
    <property type="protein sequence ID" value="SDI61210.1"/>
    <property type="molecule type" value="Genomic_DNA"/>
</dbReference>
<keyword evidence="3" id="KW-1185">Reference proteome</keyword>
<dbReference type="NCBIfam" id="TIGR03296">
    <property type="entry name" value="M6dom_TIGR03296"/>
    <property type="match status" value="1"/>
</dbReference>
<keyword evidence="2" id="KW-0482">Metalloprotease</keyword>
<reference evidence="2 3" key="1">
    <citation type="submission" date="2016-10" db="EMBL/GenBank/DDBJ databases">
        <authorList>
            <person name="de Groot N.N."/>
        </authorList>
    </citation>
    <scope>NUCLEOTIDE SEQUENCE [LARGE SCALE GENOMIC DNA]</scope>
    <source>
        <strain evidence="2 3">CGMCC 4.6533</strain>
    </source>
</reference>
<proteinExistence type="predicted"/>
<dbReference type="SUPFAM" id="SSF55486">
    <property type="entry name" value="Metalloproteases ('zincins'), catalytic domain"/>
    <property type="match status" value="1"/>
</dbReference>
<evidence type="ECO:0000256" key="1">
    <source>
        <dbReference type="SAM" id="SignalP"/>
    </source>
</evidence>
<dbReference type="GO" id="GO:0006508">
    <property type="term" value="P:proteolysis"/>
    <property type="evidence" value="ECO:0007669"/>
    <property type="project" value="UniProtKB-KW"/>
</dbReference>
<protein>
    <submittedName>
        <fullName evidence="2">M6 family metalloprotease domain-containing protein</fullName>
    </submittedName>
</protein>
<dbReference type="InterPro" id="IPR008757">
    <property type="entry name" value="Peptidase_M6-like_domain"/>
</dbReference>
<dbReference type="PANTHER" id="PTHR41775:SF1">
    <property type="entry name" value="PEPTIDASE M6-LIKE DOMAIN-CONTAINING PROTEIN"/>
    <property type="match status" value="1"/>
</dbReference>
<dbReference type="STRING" id="633440.SAMN05421869_106258"/>
<feature type="chain" id="PRO_5011461166" evidence="1">
    <location>
        <begin position="42"/>
        <end position="433"/>
    </location>
</feature>
<dbReference type="GO" id="GO:0008237">
    <property type="term" value="F:metallopeptidase activity"/>
    <property type="evidence" value="ECO:0007669"/>
    <property type="project" value="UniProtKB-KW"/>
</dbReference>
<sequence length="433" mass="46728">MKPVTIRRRIGRPDLRRLGSLLGALLLAAGVATVPATTALASTEQAAASTGAAVAAGGPARGCALPGVGGVPADDHRKGWWGDEGRETDWERFVRPAGKVRAVMLFVDFPNARAEDNAAPYDTTAAYQDFLAPAADWFRTSSSGKLDLRIDAAPKWYRMPLADSEYGIARTMPLRTQTRYIRQAVELADADVDFSDYDLVYVVPSRNAVNIALSPAYVNLSDDRITADGTWVNHGVSFGRDMWSWGFKIMVHETGHTFGLPDLYFEPGETHAAVRGWDLMGNIGGRQPDFLAWHKLKLGWLRDGQIDCVTKPGTTRHRIRPVERAGGGKAVVVRTGETSAYVIESRRAIGHDTEACSSGVLVYSIDSTSRSGQAPVRIIDGSPGSTPTAACHDLDLATLETGAVPALTLPDGTTVEVIRQSDKSDTVVVTKRQ</sequence>
<dbReference type="Proteomes" id="UP000199202">
    <property type="component" value="Unassembled WGS sequence"/>
</dbReference>
<accession>A0A1G8M1E6</accession>
<name>A0A1G8M1E6_9ACTN</name>
<feature type="signal peptide" evidence="1">
    <location>
        <begin position="1"/>
        <end position="41"/>
    </location>
</feature>
<evidence type="ECO:0000313" key="3">
    <source>
        <dbReference type="Proteomes" id="UP000199202"/>
    </source>
</evidence>
<evidence type="ECO:0000313" key="2">
    <source>
        <dbReference type="EMBL" id="SDI61210.1"/>
    </source>
</evidence>
<gene>
    <name evidence="2" type="ORF">SAMN05421869_106258</name>
</gene>
<organism evidence="2 3">
    <name type="scientific">Nonomuraea jiangxiensis</name>
    <dbReference type="NCBI Taxonomy" id="633440"/>
    <lineage>
        <taxon>Bacteria</taxon>
        <taxon>Bacillati</taxon>
        <taxon>Actinomycetota</taxon>
        <taxon>Actinomycetes</taxon>
        <taxon>Streptosporangiales</taxon>
        <taxon>Streptosporangiaceae</taxon>
        <taxon>Nonomuraea</taxon>
    </lineage>
</organism>
<dbReference type="PANTHER" id="PTHR41775">
    <property type="entry name" value="SECRETED PROTEIN-RELATED"/>
    <property type="match status" value="1"/>
</dbReference>
<dbReference type="AlphaFoldDB" id="A0A1G8M1E6"/>
<keyword evidence="1" id="KW-0732">Signal</keyword>